<organism evidence="2 3">
    <name type="scientific">Trichomonas vaginalis (strain ATCC PRA-98 / G3)</name>
    <dbReference type="NCBI Taxonomy" id="412133"/>
    <lineage>
        <taxon>Eukaryota</taxon>
        <taxon>Metamonada</taxon>
        <taxon>Parabasalia</taxon>
        <taxon>Trichomonadida</taxon>
        <taxon>Trichomonadidae</taxon>
        <taxon>Trichomonas</taxon>
    </lineage>
</organism>
<accession>A2DHH3</accession>
<feature type="compositionally biased region" description="Polar residues" evidence="1">
    <location>
        <begin position="770"/>
        <end position="785"/>
    </location>
</feature>
<feature type="compositionally biased region" description="Basic and acidic residues" evidence="1">
    <location>
        <begin position="729"/>
        <end position="766"/>
    </location>
</feature>
<feature type="compositionally biased region" description="Basic and acidic residues" evidence="1">
    <location>
        <begin position="443"/>
        <end position="463"/>
    </location>
</feature>
<evidence type="ECO:0000313" key="2">
    <source>
        <dbReference type="EMBL" id="EAY20246.1"/>
    </source>
</evidence>
<proteinExistence type="predicted"/>
<feature type="compositionally biased region" description="Acidic residues" evidence="1">
    <location>
        <begin position="502"/>
        <end position="511"/>
    </location>
</feature>
<feature type="compositionally biased region" description="Basic and acidic residues" evidence="1">
    <location>
        <begin position="677"/>
        <end position="691"/>
    </location>
</feature>
<dbReference type="RefSeq" id="XP_001581232.1">
    <property type="nucleotide sequence ID" value="XM_001581182.1"/>
</dbReference>
<dbReference type="VEuPathDB" id="TrichDB:TVAGG3_0678760"/>
<dbReference type="KEGG" id="tva:5465781"/>
<feature type="compositionally biased region" description="Polar residues" evidence="1">
    <location>
        <begin position="692"/>
        <end position="707"/>
    </location>
</feature>
<protein>
    <submittedName>
        <fullName evidence="2">Uncharacterized protein</fullName>
    </submittedName>
</protein>
<feature type="region of interest" description="Disordered" evidence="1">
    <location>
        <begin position="137"/>
        <end position="373"/>
    </location>
</feature>
<evidence type="ECO:0000256" key="1">
    <source>
        <dbReference type="SAM" id="MobiDB-lite"/>
    </source>
</evidence>
<feature type="compositionally biased region" description="Acidic residues" evidence="1">
    <location>
        <begin position="414"/>
        <end position="429"/>
    </location>
</feature>
<feature type="region of interest" description="Disordered" evidence="1">
    <location>
        <begin position="676"/>
        <end position="821"/>
    </location>
</feature>
<dbReference type="EMBL" id="DS113200">
    <property type="protein sequence ID" value="EAY20246.1"/>
    <property type="molecule type" value="Genomic_DNA"/>
</dbReference>
<dbReference type="AlphaFoldDB" id="A2DHH3"/>
<sequence>MTKSFNKGKYFQSERHQMPTLADIYPDYTPSTNESTQYQYLNSSYKPKFTNKSFFTSNSTYNTNQPYVAMPTRSSTSSSYNPINQYQQESKPAKPDAYKPYVPTAKAEQAIEKPSDTFGKKRKAAIKVYEAPADVIPSKPVSTTNYSQKNTTNSYKNQNEQISVPKESRPSSTVDYKVPENKTNIRTTSTSSKITSQQNYDQIPTRSSSSSRKRATVTFDPTPTPITAKKSDSISQSPNLSINTNEVSPNPVQKKRKGIIISDQVEAISPSRPQKQITIPNNSPKSPTKTSHRYSYGSSSSSDSLKEESPLSSPKRPPSPRRAEKQQTFSPTSPINADASSEGVNDTDENIYKMNIDSFSDSNDAFKPGKQTPTKSIIQKLLEEEETYEEEEEDVKIDVLKTSLNKETLHQSDNDDGLDEEEEEEEELKFEEKIEIKSPQNDKVPEDITKSKEEIVVPEEKPRVQKPISDFVKRFSLRGTTATEKRDNENKMKQAKQNNSQEGDDENDEEKVEISAISPVKPSKGVVVSTPLKISPEKEQMSPNLSVEEDSKEEISPPRSFQRTQRHKYALENDEEESSSLLDIKASIPSNSNDKTTEEEEENNEKLVNSPKIEEKELLVKQEEEEEIAENTQISNLGSSLHEEDPLKSIDISIDNDKSFTPNISKNEDITNSLENISKEDANASKDEDHVTISTEDISKESITLSKDTFPDEENESNEEDHILLSTEDISKGNDSKEFEMSLTKDEDENNESKDDSLLKVTELKLSDISPKSGSSQNYSANKTEMSVPKESTEETISKENISNSNDELMKSPNISVNDDEEEDMSIFATNKGLDKPFEAKEEFEEEDKSEIVLSKSPNISQEKIDKNEEEEEEEQYHSFHPLDTMKPWQFPKKINFEEEEDDDLDFDDGDFDPNLSDEIKKIMERYGEKIDDEEEDNEPLDLGFDMDSEDMMDYKMKALQEGKIDEIVKNVAQPDAVSFITLFTKIADQILSDQLAKIHQMRK</sequence>
<gene>
    <name evidence="2" type="ORF">TVAG_021940</name>
</gene>
<feature type="compositionally biased region" description="Low complexity" evidence="1">
    <location>
        <begin position="518"/>
        <end position="529"/>
    </location>
</feature>
<feature type="compositionally biased region" description="Low complexity" evidence="1">
    <location>
        <begin position="181"/>
        <end position="196"/>
    </location>
</feature>
<dbReference type="Proteomes" id="UP000001542">
    <property type="component" value="Unassembled WGS sequence"/>
</dbReference>
<feature type="compositionally biased region" description="Polar residues" evidence="1">
    <location>
        <begin position="271"/>
        <end position="289"/>
    </location>
</feature>
<feature type="region of interest" description="Disordered" evidence="1">
    <location>
        <begin position="404"/>
        <end position="642"/>
    </location>
</feature>
<feature type="compositionally biased region" description="Polar residues" evidence="1">
    <location>
        <begin position="233"/>
        <end position="251"/>
    </location>
</feature>
<feature type="compositionally biased region" description="Basic and acidic residues" evidence="1">
    <location>
        <begin position="483"/>
        <end position="492"/>
    </location>
</feature>
<feature type="compositionally biased region" description="Acidic residues" evidence="1">
    <location>
        <begin position="931"/>
        <end position="947"/>
    </location>
</feature>
<feature type="region of interest" description="Disordered" evidence="1">
    <location>
        <begin position="928"/>
        <end position="947"/>
    </location>
</feature>
<feature type="compositionally biased region" description="Polar residues" evidence="1">
    <location>
        <begin position="326"/>
        <end position="344"/>
    </location>
</feature>
<keyword evidence="3" id="KW-1185">Reference proteome</keyword>
<dbReference type="InParanoid" id="A2DHH3"/>
<feature type="compositionally biased region" description="Polar residues" evidence="1">
    <location>
        <begin position="799"/>
        <end position="817"/>
    </location>
</feature>
<feature type="compositionally biased region" description="Basic and acidic residues" evidence="1">
    <location>
        <begin position="612"/>
        <end position="622"/>
    </location>
</feature>
<feature type="compositionally biased region" description="Polar residues" evidence="1">
    <location>
        <begin position="140"/>
        <end position="162"/>
    </location>
</feature>
<reference evidence="2" key="1">
    <citation type="submission" date="2006-10" db="EMBL/GenBank/DDBJ databases">
        <authorList>
            <person name="Amadeo P."/>
            <person name="Zhao Q."/>
            <person name="Wortman J."/>
            <person name="Fraser-Liggett C."/>
            <person name="Carlton J."/>
        </authorList>
    </citation>
    <scope>NUCLEOTIDE SEQUENCE</scope>
    <source>
        <strain evidence="2">G3</strain>
    </source>
</reference>
<name>A2DHH3_TRIV3</name>
<evidence type="ECO:0000313" key="3">
    <source>
        <dbReference type="Proteomes" id="UP000001542"/>
    </source>
</evidence>
<feature type="region of interest" description="Disordered" evidence="1">
    <location>
        <begin position="841"/>
        <end position="885"/>
    </location>
</feature>
<feature type="compositionally biased region" description="Low complexity" evidence="1">
    <location>
        <begin position="294"/>
        <end position="303"/>
    </location>
</feature>
<dbReference type="VEuPathDB" id="TrichDB:TVAG_021940"/>
<reference evidence="2" key="2">
    <citation type="journal article" date="2007" name="Science">
        <title>Draft genome sequence of the sexually transmitted pathogen Trichomonas vaginalis.</title>
        <authorList>
            <person name="Carlton J.M."/>
            <person name="Hirt R.P."/>
            <person name="Silva J.C."/>
            <person name="Delcher A.L."/>
            <person name="Schatz M."/>
            <person name="Zhao Q."/>
            <person name="Wortman J.R."/>
            <person name="Bidwell S.L."/>
            <person name="Alsmark U.C.M."/>
            <person name="Besteiro S."/>
            <person name="Sicheritz-Ponten T."/>
            <person name="Noel C.J."/>
            <person name="Dacks J.B."/>
            <person name="Foster P.G."/>
            <person name="Simillion C."/>
            <person name="Van de Peer Y."/>
            <person name="Miranda-Saavedra D."/>
            <person name="Barton G.J."/>
            <person name="Westrop G.D."/>
            <person name="Mueller S."/>
            <person name="Dessi D."/>
            <person name="Fiori P.L."/>
            <person name="Ren Q."/>
            <person name="Paulsen I."/>
            <person name="Zhang H."/>
            <person name="Bastida-Corcuera F.D."/>
            <person name="Simoes-Barbosa A."/>
            <person name="Brown M.T."/>
            <person name="Hayes R.D."/>
            <person name="Mukherjee M."/>
            <person name="Okumura C.Y."/>
            <person name="Schneider R."/>
            <person name="Smith A.J."/>
            <person name="Vanacova S."/>
            <person name="Villalvazo M."/>
            <person name="Haas B.J."/>
            <person name="Pertea M."/>
            <person name="Feldblyum T.V."/>
            <person name="Utterback T.R."/>
            <person name="Shu C.L."/>
            <person name="Osoegawa K."/>
            <person name="de Jong P.J."/>
            <person name="Hrdy I."/>
            <person name="Horvathova L."/>
            <person name="Zubacova Z."/>
            <person name="Dolezal P."/>
            <person name="Malik S.B."/>
            <person name="Logsdon J.M. Jr."/>
            <person name="Henze K."/>
            <person name="Gupta A."/>
            <person name="Wang C.C."/>
            <person name="Dunne R.L."/>
            <person name="Upcroft J.A."/>
            <person name="Upcroft P."/>
            <person name="White O."/>
            <person name="Salzberg S.L."/>
            <person name="Tang P."/>
            <person name="Chiu C.-H."/>
            <person name="Lee Y.-S."/>
            <person name="Embley T.M."/>
            <person name="Coombs G.H."/>
            <person name="Mottram J.C."/>
            <person name="Tachezy J."/>
            <person name="Fraser-Liggett C.M."/>
            <person name="Johnson P.J."/>
        </authorList>
    </citation>
    <scope>NUCLEOTIDE SEQUENCE [LARGE SCALE GENOMIC DNA]</scope>
    <source>
        <strain evidence="2">G3</strain>
    </source>
</reference>